<dbReference type="GO" id="GO:0001716">
    <property type="term" value="F:L-amino-acid oxidase activity"/>
    <property type="evidence" value="ECO:0007669"/>
    <property type="project" value="TreeGrafter"/>
</dbReference>
<organism evidence="3 4">
    <name type="scientific">Claviceps africana</name>
    <dbReference type="NCBI Taxonomy" id="83212"/>
    <lineage>
        <taxon>Eukaryota</taxon>
        <taxon>Fungi</taxon>
        <taxon>Dikarya</taxon>
        <taxon>Ascomycota</taxon>
        <taxon>Pezizomycotina</taxon>
        <taxon>Sordariomycetes</taxon>
        <taxon>Hypocreomycetidae</taxon>
        <taxon>Hypocreales</taxon>
        <taxon>Clavicipitaceae</taxon>
        <taxon>Claviceps</taxon>
    </lineage>
</organism>
<evidence type="ECO:0000256" key="1">
    <source>
        <dbReference type="SAM" id="SignalP"/>
    </source>
</evidence>
<keyword evidence="4" id="KW-1185">Reference proteome</keyword>
<comment type="caution">
    <text evidence="3">The sequence shown here is derived from an EMBL/GenBank/DDBJ whole genome shotgun (WGS) entry which is preliminary data.</text>
</comment>
<dbReference type="Gene3D" id="1.20.1440.240">
    <property type="match status" value="1"/>
</dbReference>
<feature type="signal peptide" evidence="1">
    <location>
        <begin position="1"/>
        <end position="20"/>
    </location>
</feature>
<protein>
    <recommendedName>
        <fullName evidence="2">Amine oxidase domain-containing protein</fullName>
    </recommendedName>
</protein>
<dbReference type="SUPFAM" id="SSF54373">
    <property type="entry name" value="FAD-linked reductases, C-terminal domain"/>
    <property type="match status" value="1"/>
</dbReference>
<sequence length="686" mass="76632">MLLSALWSAAFLAASCVADASLPMKVEVREDLDSELANIHVWNAHGVAGVVSFTYGSCASEAQRDSHHEIASAEVKTSDARLVWVVPRDAPSLGCVSAWNGSGELVGRSRAQDLDAVKGHIARRAAAKPIPMTHSNHFDPVGPWFDGVKFVSQREPSIVDVQAAKAKEIAIVGAGISGLMTYLVLQQSGFSNLSILEANDRVGGRIQTEYFNGGPSNYSSYQELGAMRLALDYTDPESGNTMNISDFQLVYQLIDEMNRLNAGNETLRIDVIPWLDDSDNGLEYFHEIRTPGGLPPTAKQARENSSLVREDAMDAATTSLDGKLNHTLPGRKFMAEMAKSMYKAHRDWIDGRVLGRQKGDRWSEFAFLSQHLHGSLNSSDVLSELDNPAGSFWNYIFNYFYEWADNWRTIQGGMARLPESFRPLMEKDLRLNTKVERVDFDGARVTLRWRRTWRDPTAQASSFDYAIISAPFPVVRQWRLPTLRGTMRNAIKNLVYDGCCKVILEYEERFWERLPHPIYGSCSTQTDIPGVGDVCYPSNNLNSTGPAAIIGSYAEGFEKHEMTRLLTMSDEEHARYILDAMTEIHGEDTRGLYTGRFARKCWSLDPFSAGAWASPNAGQHELYMPEYFKMHSNMIFVGEHTSFTHGWITSALDSGIRGAVQLLLELGLIDEAKAAVRKWMASWIKL</sequence>
<dbReference type="Gene3D" id="3.90.660.10">
    <property type="match status" value="1"/>
</dbReference>
<dbReference type="InterPro" id="IPR002937">
    <property type="entry name" value="Amino_oxidase"/>
</dbReference>
<dbReference type="GO" id="GO:0009063">
    <property type="term" value="P:amino acid catabolic process"/>
    <property type="evidence" value="ECO:0007669"/>
    <property type="project" value="TreeGrafter"/>
</dbReference>
<name>A0A8K0J1W9_9HYPO</name>
<dbReference type="OrthoDB" id="7777654at2759"/>
<gene>
    <name evidence="3" type="ORF">E4U42_001147</name>
</gene>
<dbReference type="Proteomes" id="UP000811619">
    <property type="component" value="Unassembled WGS sequence"/>
</dbReference>
<feature type="chain" id="PRO_5035426518" description="Amine oxidase domain-containing protein" evidence="1">
    <location>
        <begin position="21"/>
        <end position="686"/>
    </location>
</feature>
<reference evidence="3" key="1">
    <citation type="journal article" date="2020" name="bioRxiv">
        <title>Whole genome comparisons of ergot fungi reveals the divergence and evolution of species within the genus Claviceps are the result of varying mechanisms driving genome evolution and host range expansion.</title>
        <authorList>
            <person name="Wyka S.A."/>
            <person name="Mondo S.J."/>
            <person name="Liu M."/>
            <person name="Dettman J."/>
            <person name="Nalam V."/>
            <person name="Broders K.D."/>
        </authorList>
    </citation>
    <scope>NUCLEOTIDE SEQUENCE</scope>
    <source>
        <strain evidence="3">CCC 489</strain>
    </source>
</reference>
<dbReference type="InterPro" id="IPR036188">
    <property type="entry name" value="FAD/NAD-bd_sf"/>
</dbReference>
<dbReference type="AlphaFoldDB" id="A0A8K0J1W9"/>
<dbReference type="Pfam" id="PF01593">
    <property type="entry name" value="Amino_oxidase"/>
    <property type="match status" value="1"/>
</dbReference>
<feature type="domain" description="Amine oxidase" evidence="2">
    <location>
        <begin position="176"/>
        <end position="663"/>
    </location>
</feature>
<dbReference type="PANTHER" id="PTHR10742:SF382">
    <property type="entry name" value="AMINE OXIDASE DOMAIN-CONTAINING PROTEIN"/>
    <property type="match status" value="1"/>
</dbReference>
<proteinExistence type="predicted"/>
<accession>A0A8K0J1W9</accession>
<evidence type="ECO:0000259" key="2">
    <source>
        <dbReference type="Pfam" id="PF01593"/>
    </source>
</evidence>
<dbReference type="EMBL" id="SRPY01001323">
    <property type="protein sequence ID" value="KAG5913452.1"/>
    <property type="molecule type" value="Genomic_DNA"/>
</dbReference>
<dbReference type="InterPro" id="IPR050281">
    <property type="entry name" value="Flavin_monoamine_oxidase"/>
</dbReference>
<evidence type="ECO:0000313" key="4">
    <source>
        <dbReference type="Proteomes" id="UP000811619"/>
    </source>
</evidence>
<dbReference type="SUPFAM" id="SSF51905">
    <property type="entry name" value="FAD/NAD(P)-binding domain"/>
    <property type="match status" value="1"/>
</dbReference>
<dbReference type="PANTHER" id="PTHR10742">
    <property type="entry name" value="FLAVIN MONOAMINE OXIDASE"/>
    <property type="match status" value="1"/>
</dbReference>
<dbReference type="Gene3D" id="3.50.50.60">
    <property type="entry name" value="FAD/NAD(P)-binding domain"/>
    <property type="match status" value="1"/>
</dbReference>
<keyword evidence="1" id="KW-0732">Signal</keyword>
<evidence type="ECO:0000313" key="3">
    <source>
        <dbReference type="EMBL" id="KAG5913452.1"/>
    </source>
</evidence>